<sequence length="43" mass="4829">MDYVVFGIVVLGTTDLTLIQDYNLMFVFDQSVLGTTDLTLIQD</sequence>
<evidence type="ECO:0000313" key="1">
    <source>
        <dbReference type="EMBL" id="AOR75116.1"/>
    </source>
</evidence>
<gene>
    <name evidence="1" type="ORF">LACFE_CDS1672</name>
</gene>
<proteinExistence type="predicted"/>
<accession>A0A1D7ZZ20</accession>
<dbReference type="EMBL" id="CP017151">
    <property type="protein sequence ID" value="AOR75116.1"/>
    <property type="molecule type" value="Genomic_DNA"/>
</dbReference>
<organism evidence="1 2">
    <name type="scientific">Limosilactobacillus fermentum</name>
    <name type="common">Lactobacillus fermentum</name>
    <dbReference type="NCBI Taxonomy" id="1613"/>
    <lineage>
        <taxon>Bacteria</taxon>
        <taxon>Bacillati</taxon>
        <taxon>Bacillota</taxon>
        <taxon>Bacilli</taxon>
        <taxon>Lactobacillales</taxon>
        <taxon>Lactobacillaceae</taxon>
        <taxon>Limosilactobacillus</taxon>
    </lineage>
</organism>
<evidence type="ECO:0000313" key="2">
    <source>
        <dbReference type="Proteomes" id="UP000094714"/>
    </source>
</evidence>
<dbReference type="AlphaFoldDB" id="A0A1D7ZZ20"/>
<dbReference type="Proteomes" id="UP000094714">
    <property type="component" value="Chromosome"/>
</dbReference>
<protein>
    <submittedName>
        <fullName evidence="1">Uncharacterized protein</fullName>
    </submittedName>
</protein>
<reference evidence="1 2" key="1">
    <citation type="submission" date="2016-09" db="EMBL/GenBank/DDBJ databases">
        <title>Genome Sequence of the Lactobacillus fermentum strain NCC2970 (CNCM I-5068).</title>
        <authorList>
            <person name="Barretto C."/>
            <person name="Ngom-Bru C."/>
            <person name="Genevaz A."/>
            <person name="Fournier C."/>
            <person name="Moine D."/>
            <person name="Kassam M."/>
            <person name="Iltis A."/>
            <person name="Sagory-Zalkind P."/>
            <person name="Faucherand G."/>
            <person name="Descombes P."/>
            <person name="Duboux S."/>
        </authorList>
    </citation>
    <scope>NUCLEOTIDE SEQUENCE [LARGE SCALE GENOMIC DNA]</scope>
    <source>
        <strain evidence="1 2">NCC2970</strain>
    </source>
</reference>
<name>A0A1D7ZZ20_LIMFE</name>